<name>A0A482WRK3_LAOST</name>
<feature type="domain" description="C2" evidence="1">
    <location>
        <begin position="134"/>
        <end position="171"/>
    </location>
</feature>
<evidence type="ECO:0000313" key="3">
    <source>
        <dbReference type="Proteomes" id="UP000291343"/>
    </source>
</evidence>
<sequence>MGETGVVGGGGGSIEAHRAFGVVFLAKVKDNLVRRFRQARHQRALRDIVIEDQVPDMGTLGLTFMKWLQPKRPLRPRRKERTKVPVKSLAGHEVKIIVNVVRAFEVPVRADLDPGAAVGAGAGAGGPGVAMVPVRPFVEISFQGQRCRTTTAEGANPTWNQDLHIPLKAPNGDMTPGGLQSIRDNLYCHLYDETVIDLLEDDRQRTTNIHQRMERHWLGSLAIPFASLYANSRVVRHIQTVQSTSVLLGLMKRDSPPPSRRGISRIRALRISETTLISHTVFITCIHSCICPNAFKERLECSEPSPNLEQYMEEWEAAGEARLSQSIGQVDCDGCERQVGVCHKILQASGAAPVLEDGVVTTPEMAAWFVSKIPSTPGSILFPGLFDIWLTADVSFA</sequence>
<dbReference type="InterPro" id="IPR052434">
    <property type="entry name" value="Tectonic-like_complex_comp"/>
</dbReference>
<dbReference type="GO" id="GO:0035869">
    <property type="term" value="C:ciliary transition zone"/>
    <property type="evidence" value="ECO:0007669"/>
    <property type="project" value="TreeGrafter"/>
</dbReference>
<organism evidence="2 3">
    <name type="scientific">Laodelphax striatellus</name>
    <name type="common">Small brown planthopper</name>
    <name type="synonym">Delphax striatella</name>
    <dbReference type="NCBI Taxonomy" id="195883"/>
    <lineage>
        <taxon>Eukaryota</taxon>
        <taxon>Metazoa</taxon>
        <taxon>Ecdysozoa</taxon>
        <taxon>Arthropoda</taxon>
        <taxon>Hexapoda</taxon>
        <taxon>Insecta</taxon>
        <taxon>Pterygota</taxon>
        <taxon>Neoptera</taxon>
        <taxon>Paraneoptera</taxon>
        <taxon>Hemiptera</taxon>
        <taxon>Auchenorrhyncha</taxon>
        <taxon>Fulgoroidea</taxon>
        <taxon>Delphacidae</taxon>
        <taxon>Criomorphinae</taxon>
        <taxon>Laodelphax</taxon>
    </lineage>
</organism>
<dbReference type="OrthoDB" id="2162143at2759"/>
<dbReference type="PANTHER" id="PTHR20837:SF0">
    <property type="entry name" value="COILED-COIL AND C2 DOMAIN-CONTAINING PROTEIN 2A"/>
    <property type="match status" value="1"/>
</dbReference>
<dbReference type="STRING" id="195883.A0A482WRK3"/>
<accession>A0A482WRK3</accession>
<dbReference type="EMBL" id="QKKF02027265">
    <property type="protein sequence ID" value="RZF35906.1"/>
    <property type="molecule type" value="Genomic_DNA"/>
</dbReference>
<dbReference type="SUPFAM" id="SSF49562">
    <property type="entry name" value="C2 domain (Calcium/lipid-binding domain, CaLB)"/>
    <property type="match status" value="1"/>
</dbReference>
<dbReference type="Gene3D" id="2.60.40.150">
    <property type="entry name" value="C2 domain"/>
    <property type="match status" value="1"/>
</dbReference>
<dbReference type="GO" id="GO:1905515">
    <property type="term" value="P:non-motile cilium assembly"/>
    <property type="evidence" value="ECO:0007669"/>
    <property type="project" value="TreeGrafter"/>
</dbReference>
<evidence type="ECO:0000313" key="2">
    <source>
        <dbReference type="EMBL" id="RZF35906.1"/>
    </source>
</evidence>
<dbReference type="InParanoid" id="A0A482WRK3"/>
<dbReference type="GO" id="GO:1904491">
    <property type="term" value="P:protein localization to ciliary transition zone"/>
    <property type="evidence" value="ECO:0007669"/>
    <property type="project" value="TreeGrafter"/>
</dbReference>
<dbReference type="Pfam" id="PF00168">
    <property type="entry name" value="C2"/>
    <property type="match status" value="1"/>
</dbReference>
<reference evidence="2 3" key="1">
    <citation type="journal article" date="2017" name="Gigascience">
        <title>Genome sequence of the small brown planthopper, Laodelphax striatellus.</title>
        <authorList>
            <person name="Zhu J."/>
            <person name="Jiang F."/>
            <person name="Wang X."/>
            <person name="Yang P."/>
            <person name="Bao Y."/>
            <person name="Zhao W."/>
            <person name="Wang W."/>
            <person name="Lu H."/>
            <person name="Wang Q."/>
            <person name="Cui N."/>
            <person name="Li J."/>
            <person name="Chen X."/>
            <person name="Luo L."/>
            <person name="Yu J."/>
            <person name="Kang L."/>
            <person name="Cui F."/>
        </authorList>
    </citation>
    <scope>NUCLEOTIDE SEQUENCE [LARGE SCALE GENOMIC DNA]</scope>
    <source>
        <strain evidence="2">Lst14</strain>
    </source>
</reference>
<evidence type="ECO:0000259" key="1">
    <source>
        <dbReference type="Pfam" id="PF00168"/>
    </source>
</evidence>
<protein>
    <recommendedName>
        <fullName evidence="1">C2 domain-containing protein</fullName>
    </recommendedName>
</protein>
<dbReference type="AlphaFoldDB" id="A0A482WRK3"/>
<dbReference type="PANTHER" id="PTHR20837">
    <property type="entry name" value="CENTROSOMAL PROTEIN-RELATED"/>
    <property type="match status" value="1"/>
</dbReference>
<dbReference type="InterPro" id="IPR035892">
    <property type="entry name" value="C2_domain_sf"/>
</dbReference>
<comment type="caution">
    <text evidence="2">The sequence shown here is derived from an EMBL/GenBank/DDBJ whole genome shotgun (WGS) entry which is preliminary data.</text>
</comment>
<dbReference type="Proteomes" id="UP000291343">
    <property type="component" value="Unassembled WGS sequence"/>
</dbReference>
<dbReference type="InterPro" id="IPR000008">
    <property type="entry name" value="C2_dom"/>
</dbReference>
<gene>
    <name evidence="2" type="ORF">LSTR_LSTR015396</name>
</gene>
<keyword evidence="3" id="KW-1185">Reference proteome</keyword>
<proteinExistence type="predicted"/>